<dbReference type="InterPro" id="IPR051540">
    <property type="entry name" value="S-2-haloacid_dehalogenase"/>
</dbReference>
<keyword evidence="1 2" id="KW-0378">Hydrolase</keyword>
<dbReference type="GO" id="GO:0016787">
    <property type="term" value="F:hydrolase activity"/>
    <property type="evidence" value="ECO:0007669"/>
    <property type="project" value="UniProtKB-KW"/>
</dbReference>
<dbReference type="PANTHER" id="PTHR43316:SF8">
    <property type="entry name" value="HAD FAMILY HYDROLASE"/>
    <property type="match status" value="1"/>
</dbReference>
<dbReference type="SUPFAM" id="SSF56784">
    <property type="entry name" value="HAD-like"/>
    <property type="match status" value="1"/>
</dbReference>
<organism evidence="2">
    <name type="scientific">hydrothermal vent metagenome</name>
    <dbReference type="NCBI Taxonomy" id="652676"/>
    <lineage>
        <taxon>unclassified sequences</taxon>
        <taxon>metagenomes</taxon>
        <taxon>ecological metagenomes</taxon>
    </lineage>
</organism>
<evidence type="ECO:0000313" key="2">
    <source>
        <dbReference type="EMBL" id="VAW27830.1"/>
    </source>
</evidence>
<accession>A0A3B0UFD5</accession>
<reference evidence="2" key="1">
    <citation type="submission" date="2018-06" db="EMBL/GenBank/DDBJ databases">
        <authorList>
            <person name="Zhirakovskaya E."/>
        </authorList>
    </citation>
    <scope>NUCLEOTIDE SEQUENCE</scope>
</reference>
<dbReference type="PANTHER" id="PTHR43316">
    <property type="entry name" value="HYDROLASE, HALOACID DELAHOGENASE-RELATED"/>
    <property type="match status" value="1"/>
</dbReference>
<dbReference type="AlphaFoldDB" id="A0A3B0UFD5"/>
<dbReference type="Pfam" id="PF00702">
    <property type="entry name" value="Hydrolase"/>
    <property type="match status" value="1"/>
</dbReference>
<dbReference type="SFLD" id="SFLDG01129">
    <property type="entry name" value="C1.5:_HAD__Beta-PGM__Phosphata"/>
    <property type="match status" value="1"/>
</dbReference>
<proteinExistence type="predicted"/>
<dbReference type="InterPro" id="IPR023214">
    <property type="entry name" value="HAD_sf"/>
</dbReference>
<evidence type="ECO:0000256" key="1">
    <source>
        <dbReference type="ARBA" id="ARBA00022801"/>
    </source>
</evidence>
<dbReference type="SFLD" id="SFLDS00003">
    <property type="entry name" value="Haloacid_Dehalogenase"/>
    <property type="match status" value="1"/>
</dbReference>
<gene>
    <name evidence="2" type="ORF">MNBD_BACTEROID07-405</name>
</gene>
<dbReference type="InterPro" id="IPR023198">
    <property type="entry name" value="PGP-like_dom2"/>
</dbReference>
<sequence>MKRNLKVIGFDADDTLWVNETYYRETEREFVKLLTTFASEKEVMDYLYATEINNLPLYGYGAKGFVLSMIETALKISKNQLPSVIIGKIVDLGKALLNKPVVLLDGAREVLQHFKDHLPIILITKGDLLDQERKLRKSGLDSCFHHIEIMSDKKEENYYKLLNRIAVKPKEFMMVGNSLKSDILPVLKLGAWGVHIPYHTTWVHEETNEDPQQWKRFLSLKNLSDLLSLLDWETSH</sequence>
<name>A0A3B0UFD5_9ZZZZ</name>
<dbReference type="Gene3D" id="1.10.150.240">
    <property type="entry name" value="Putative phosphatase, domain 2"/>
    <property type="match status" value="1"/>
</dbReference>
<protein>
    <submittedName>
        <fullName evidence="2">Hydrolase, haloacid delahogenase-like family</fullName>
    </submittedName>
</protein>
<dbReference type="Gene3D" id="3.40.50.1000">
    <property type="entry name" value="HAD superfamily/HAD-like"/>
    <property type="match status" value="1"/>
</dbReference>
<dbReference type="EMBL" id="UOET01000163">
    <property type="protein sequence ID" value="VAW27830.1"/>
    <property type="molecule type" value="Genomic_DNA"/>
</dbReference>
<dbReference type="InterPro" id="IPR036412">
    <property type="entry name" value="HAD-like_sf"/>
</dbReference>